<dbReference type="EMBL" id="VOIH02000007">
    <property type="protein sequence ID" value="KAF3441958.1"/>
    <property type="molecule type" value="Genomic_DNA"/>
</dbReference>
<dbReference type="InterPro" id="IPR050231">
    <property type="entry name" value="Iron_ascorbate_oxido_reductase"/>
</dbReference>
<comment type="caution">
    <text evidence="12">The sequence shown here is derived from an EMBL/GenBank/DDBJ whole genome shotgun (WGS) entry which is preliminary data.</text>
</comment>
<reference evidence="12" key="1">
    <citation type="submission" date="2020-03" db="EMBL/GenBank/DDBJ databases">
        <title>A high-quality chromosome-level genome assembly of a woody plant with both climbing and erect habits, Rhamnella rubrinervis.</title>
        <authorList>
            <person name="Lu Z."/>
            <person name="Yang Y."/>
            <person name="Zhu X."/>
            <person name="Sun Y."/>
        </authorList>
    </citation>
    <scope>NUCLEOTIDE SEQUENCE</scope>
    <source>
        <strain evidence="12">BYM</strain>
        <tissue evidence="12">Leaf</tissue>
    </source>
</reference>
<dbReference type="GO" id="GO:0009686">
    <property type="term" value="P:gibberellin biosynthetic process"/>
    <property type="evidence" value="ECO:0007669"/>
    <property type="project" value="UniProtKB-ARBA"/>
</dbReference>
<dbReference type="InterPro" id="IPR005123">
    <property type="entry name" value="Oxoglu/Fe-dep_dioxygenase_dom"/>
</dbReference>
<evidence type="ECO:0000256" key="9">
    <source>
        <dbReference type="ARBA" id="ARBA00066695"/>
    </source>
</evidence>
<evidence type="ECO:0000313" key="12">
    <source>
        <dbReference type="EMBL" id="KAF3441958.1"/>
    </source>
</evidence>
<name>A0A8K0GXP3_9ROSA</name>
<sequence>MNSMSESFKAANIIPLDFKAVLGLPDSHTWTPTTEYPLILTESVPVIDLFDSSNAMSLIGNACEKWGVFQVINHGIAIDLLSELELQTRRLFTLPADQKLRAVRSSEGFTGYGLPRISSFFPKLMWSEGFSIMGSPAEHARQLWPQDDHTNFCNVMEQCQKEMMGLSEKMIGLVLGSLGLTHEDVKGLGCQAQAQGLLHLNSYPECPDPSRAMGLAPHTDSSLLTLLYQCNTSGLQVFAHDTLGWVPVDPITGAIVVNIGDLMHIMSNARFKSALHRAVVNKIHHRVSVAYFYGPPRDLKVSPWIKLTDPDHPPLYRPVTWKEYLDAKATHFNKALEVIRNTTSS</sequence>
<dbReference type="InterPro" id="IPR026992">
    <property type="entry name" value="DIOX_N"/>
</dbReference>
<evidence type="ECO:0000256" key="6">
    <source>
        <dbReference type="ARBA" id="ARBA00023004"/>
    </source>
</evidence>
<protein>
    <recommendedName>
        <fullName evidence="9">gibberellin 3beta-dioxygenase</fullName>
        <ecNumber evidence="9">1.14.11.15</ecNumber>
    </recommendedName>
</protein>
<dbReference type="SUPFAM" id="SSF51197">
    <property type="entry name" value="Clavaminate synthase-like"/>
    <property type="match status" value="1"/>
</dbReference>
<evidence type="ECO:0000259" key="11">
    <source>
        <dbReference type="PROSITE" id="PS51471"/>
    </source>
</evidence>
<dbReference type="Proteomes" id="UP000796880">
    <property type="component" value="Unassembled WGS sequence"/>
</dbReference>
<evidence type="ECO:0000256" key="5">
    <source>
        <dbReference type="ARBA" id="ARBA00023002"/>
    </source>
</evidence>
<evidence type="ECO:0000256" key="8">
    <source>
        <dbReference type="ARBA" id="ARBA00061560"/>
    </source>
</evidence>
<dbReference type="InterPro" id="IPR044861">
    <property type="entry name" value="IPNS-like_FE2OG_OXY"/>
</dbReference>
<comment type="similarity">
    <text evidence="8">Belongs to the iron/ascorbate-dependent oxidoreductase family. GA3OX subfamily.</text>
</comment>
<comment type="pathway">
    <text evidence="7">Plant hormone biosynthesis; gibberellin biosynthesis.</text>
</comment>
<comment type="cofactor">
    <cofactor evidence="1">
        <name>L-ascorbate</name>
        <dbReference type="ChEBI" id="CHEBI:38290"/>
    </cofactor>
</comment>
<evidence type="ECO:0000256" key="10">
    <source>
        <dbReference type="RuleBase" id="RU003682"/>
    </source>
</evidence>
<organism evidence="12 13">
    <name type="scientific">Rhamnella rubrinervis</name>
    <dbReference type="NCBI Taxonomy" id="2594499"/>
    <lineage>
        <taxon>Eukaryota</taxon>
        <taxon>Viridiplantae</taxon>
        <taxon>Streptophyta</taxon>
        <taxon>Embryophyta</taxon>
        <taxon>Tracheophyta</taxon>
        <taxon>Spermatophyta</taxon>
        <taxon>Magnoliopsida</taxon>
        <taxon>eudicotyledons</taxon>
        <taxon>Gunneridae</taxon>
        <taxon>Pentapetalae</taxon>
        <taxon>rosids</taxon>
        <taxon>fabids</taxon>
        <taxon>Rosales</taxon>
        <taxon>Rhamnaceae</taxon>
        <taxon>rhamnoid group</taxon>
        <taxon>Rhamneae</taxon>
        <taxon>Rhamnella</taxon>
    </lineage>
</organism>
<dbReference type="PANTHER" id="PTHR47990">
    <property type="entry name" value="2-OXOGLUTARATE (2OG) AND FE(II)-DEPENDENT OXYGENASE SUPERFAMILY PROTEIN-RELATED"/>
    <property type="match status" value="1"/>
</dbReference>
<proteinExistence type="inferred from homology"/>
<evidence type="ECO:0000256" key="1">
    <source>
        <dbReference type="ARBA" id="ARBA00001961"/>
    </source>
</evidence>
<keyword evidence="6 10" id="KW-0408">Iron</keyword>
<dbReference type="EC" id="1.14.11.15" evidence="9"/>
<dbReference type="FunFam" id="2.60.120.330:FF:000013">
    <property type="entry name" value="Gibberellin 3-beta-dioxygenase 1"/>
    <property type="match status" value="1"/>
</dbReference>
<accession>A0A8K0GXP3</accession>
<dbReference type="InterPro" id="IPR027443">
    <property type="entry name" value="IPNS-like_sf"/>
</dbReference>
<evidence type="ECO:0000256" key="7">
    <source>
        <dbReference type="ARBA" id="ARBA00037909"/>
    </source>
</evidence>
<keyword evidence="13" id="KW-1185">Reference proteome</keyword>
<dbReference type="OrthoDB" id="288590at2759"/>
<evidence type="ECO:0000256" key="4">
    <source>
        <dbReference type="ARBA" id="ARBA00022964"/>
    </source>
</evidence>
<comment type="pathway">
    <text evidence="2">Hormone biosynthesis.</text>
</comment>
<evidence type="ECO:0000256" key="3">
    <source>
        <dbReference type="ARBA" id="ARBA00022723"/>
    </source>
</evidence>
<dbReference type="Pfam" id="PF14226">
    <property type="entry name" value="DIOX_N"/>
    <property type="match status" value="1"/>
</dbReference>
<keyword evidence="4" id="KW-0223">Dioxygenase</keyword>
<evidence type="ECO:0000313" key="13">
    <source>
        <dbReference type="Proteomes" id="UP000796880"/>
    </source>
</evidence>
<gene>
    <name evidence="12" type="ORF">FNV43_RR15874</name>
</gene>
<dbReference type="PROSITE" id="PS51471">
    <property type="entry name" value="FE2OG_OXY"/>
    <property type="match status" value="1"/>
</dbReference>
<feature type="domain" description="Fe2OG dioxygenase" evidence="11">
    <location>
        <begin position="193"/>
        <end position="295"/>
    </location>
</feature>
<dbReference type="AlphaFoldDB" id="A0A8K0GXP3"/>
<dbReference type="Pfam" id="PF03171">
    <property type="entry name" value="2OG-FeII_Oxy"/>
    <property type="match status" value="1"/>
</dbReference>
<keyword evidence="5 10" id="KW-0560">Oxidoreductase</keyword>
<keyword evidence="3 10" id="KW-0479">Metal-binding</keyword>
<dbReference type="GO" id="GO:0046872">
    <property type="term" value="F:metal ion binding"/>
    <property type="evidence" value="ECO:0007669"/>
    <property type="project" value="UniProtKB-KW"/>
</dbReference>
<dbReference type="GO" id="GO:0016707">
    <property type="term" value="F:gibberellin 3-beta-dioxygenase activity"/>
    <property type="evidence" value="ECO:0007669"/>
    <property type="project" value="UniProtKB-EC"/>
</dbReference>
<evidence type="ECO:0000256" key="2">
    <source>
        <dbReference type="ARBA" id="ARBA00004972"/>
    </source>
</evidence>
<dbReference type="Gene3D" id="2.60.120.330">
    <property type="entry name" value="B-lactam Antibiotic, Isopenicillin N Synthase, Chain"/>
    <property type="match status" value="1"/>
</dbReference>